<dbReference type="EMBL" id="JBHSAY010000005">
    <property type="protein sequence ID" value="MFC4130209.1"/>
    <property type="molecule type" value="Genomic_DNA"/>
</dbReference>
<name>A0ABV8LIU0_9ACTN</name>
<sequence>MRHPDDPEPIRDSKALTAYILGWIAVATGLLVGGVVPAVVALALARQARGEIADGQGWRTGDRLAVRGQLLAWIALGLAVLAVCAAVTIGVLLRSANPNHDFPPGVN</sequence>
<comment type="caution">
    <text evidence="2">The sequence shown here is derived from an EMBL/GenBank/DDBJ whole genome shotgun (WGS) entry which is preliminary data.</text>
</comment>
<evidence type="ECO:0008006" key="4">
    <source>
        <dbReference type="Google" id="ProtNLM"/>
    </source>
</evidence>
<gene>
    <name evidence="2" type="ORF">ACFOZ4_06290</name>
</gene>
<dbReference type="Proteomes" id="UP001595816">
    <property type="component" value="Unassembled WGS sequence"/>
</dbReference>
<protein>
    <recommendedName>
        <fullName evidence="4">DUF4190 domain-containing protein</fullName>
    </recommendedName>
</protein>
<keyword evidence="1" id="KW-0812">Transmembrane</keyword>
<feature type="transmembrane region" description="Helical" evidence="1">
    <location>
        <begin position="70"/>
        <end position="93"/>
    </location>
</feature>
<reference evidence="3" key="1">
    <citation type="journal article" date="2019" name="Int. J. Syst. Evol. Microbiol.">
        <title>The Global Catalogue of Microorganisms (GCM) 10K type strain sequencing project: providing services to taxonomists for standard genome sequencing and annotation.</title>
        <authorList>
            <consortium name="The Broad Institute Genomics Platform"/>
            <consortium name="The Broad Institute Genome Sequencing Center for Infectious Disease"/>
            <person name="Wu L."/>
            <person name="Ma J."/>
        </authorList>
    </citation>
    <scope>NUCLEOTIDE SEQUENCE [LARGE SCALE GENOMIC DNA]</scope>
    <source>
        <strain evidence="3">CGMCC 4.7289</strain>
    </source>
</reference>
<evidence type="ECO:0000313" key="3">
    <source>
        <dbReference type="Proteomes" id="UP001595816"/>
    </source>
</evidence>
<organism evidence="2 3">
    <name type="scientific">Hamadaea flava</name>
    <dbReference type="NCBI Taxonomy" id="1742688"/>
    <lineage>
        <taxon>Bacteria</taxon>
        <taxon>Bacillati</taxon>
        <taxon>Actinomycetota</taxon>
        <taxon>Actinomycetes</taxon>
        <taxon>Micromonosporales</taxon>
        <taxon>Micromonosporaceae</taxon>
        <taxon>Hamadaea</taxon>
    </lineage>
</organism>
<dbReference type="RefSeq" id="WP_253758329.1">
    <property type="nucleotide sequence ID" value="NZ_JAMZDZ010000001.1"/>
</dbReference>
<keyword evidence="3" id="KW-1185">Reference proteome</keyword>
<feature type="transmembrane region" description="Helical" evidence="1">
    <location>
        <begin position="20"/>
        <end position="45"/>
    </location>
</feature>
<accession>A0ABV8LIU0</accession>
<proteinExistence type="predicted"/>
<evidence type="ECO:0000256" key="1">
    <source>
        <dbReference type="SAM" id="Phobius"/>
    </source>
</evidence>
<keyword evidence="1" id="KW-0472">Membrane</keyword>
<evidence type="ECO:0000313" key="2">
    <source>
        <dbReference type="EMBL" id="MFC4130209.1"/>
    </source>
</evidence>
<keyword evidence="1" id="KW-1133">Transmembrane helix</keyword>